<dbReference type="Proteomes" id="UP000193928">
    <property type="component" value="Unassembled WGS sequence"/>
</dbReference>
<reference evidence="1 3" key="2">
    <citation type="submission" date="2016-06" db="EMBL/GenBank/DDBJ databases">
        <authorList>
            <person name="Kjaerup R.B."/>
            <person name="Dalgaard T.S."/>
            <person name="Juul-Madsen H.R."/>
        </authorList>
    </citation>
    <scope>NUCLEOTIDE SEQUENCE [LARGE SCALE GENOMIC DNA]</scope>
    <source>
        <strain evidence="1 3">1245752.6</strain>
    </source>
</reference>
<dbReference type="EMBL" id="LQOY01000033">
    <property type="protein sequence ID" value="ORV93989.1"/>
    <property type="molecule type" value="Genomic_DNA"/>
</dbReference>
<dbReference type="RefSeq" id="WP_065134454.1">
    <property type="nucleotide sequence ID" value="NZ_JACKSU010000020.1"/>
</dbReference>
<evidence type="ECO:0000313" key="2">
    <source>
        <dbReference type="EMBL" id="ORV93989.1"/>
    </source>
</evidence>
<sequence>MTQPDQNRHAERQPASTVQDRLRAELLTSALYDLVPLAEVESVIIHDNLAATLSAQQELALRTIRSLLEDELMELGYLPYPGEKFAGWDLSIDAAMDRVYDLFVRHYDERTSWDLTIWLGLTPAGERQAHRLQGEAAD</sequence>
<dbReference type="Proteomes" id="UP000093757">
    <property type="component" value="Unassembled WGS sequence"/>
</dbReference>
<evidence type="ECO:0000313" key="4">
    <source>
        <dbReference type="Proteomes" id="UP000193928"/>
    </source>
</evidence>
<protein>
    <submittedName>
        <fullName evidence="1">Uncharacterized protein</fullName>
    </submittedName>
</protein>
<accession>A0A1A6BG01</accession>
<proteinExistence type="predicted"/>
<evidence type="ECO:0000313" key="3">
    <source>
        <dbReference type="Proteomes" id="UP000093757"/>
    </source>
</evidence>
<evidence type="ECO:0000313" key="1">
    <source>
        <dbReference type="EMBL" id="OBS01275.1"/>
    </source>
</evidence>
<comment type="caution">
    <text evidence="1">The sequence shown here is derived from an EMBL/GenBank/DDBJ whole genome shotgun (WGS) entry which is preliminary data.</text>
</comment>
<reference evidence="2 4" key="1">
    <citation type="submission" date="2016-01" db="EMBL/GenBank/DDBJ databases">
        <title>The new phylogeny of the genus Mycobacterium.</title>
        <authorList>
            <person name="Tarcisio F."/>
            <person name="Conor M."/>
            <person name="Antonella G."/>
            <person name="Elisabetta G."/>
            <person name="Giulia F.S."/>
            <person name="Sara T."/>
            <person name="Anna F."/>
            <person name="Clotilde B."/>
            <person name="Roberto B."/>
            <person name="Veronica D.S."/>
            <person name="Fabio R."/>
            <person name="Monica P."/>
            <person name="Olivier J."/>
            <person name="Enrico T."/>
            <person name="Nicola S."/>
        </authorList>
    </citation>
    <scope>NUCLEOTIDE SEQUENCE [LARGE SCALE GENOMIC DNA]</scope>
    <source>
        <strain evidence="2 4">DSM 44160</strain>
    </source>
</reference>
<dbReference type="AlphaFoldDB" id="A0A1A6BG01"/>
<dbReference type="OrthoDB" id="4737245at2"/>
<organism evidence="1 3">
    <name type="scientific">Mycobacterium gordonae</name>
    <dbReference type="NCBI Taxonomy" id="1778"/>
    <lineage>
        <taxon>Bacteria</taxon>
        <taxon>Bacillati</taxon>
        <taxon>Actinomycetota</taxon>
        <taxon>Actinomycetes</taxon>
        <taxon>Mycobacteriales</taxon>
        <taxon>Mycobacteriaceae</taxon>
        <taxon>Mycobacterium</taxon>
    </lineage>
</organism>
<name>A0A1A6BG01_MYCGO</name>
<keyword evidence="4" id="KW-1185">Reference proteome</keyword>
<dbReference type="EMBL" id="MAEM01000302">
    <property type="protein sequence ID" value="OBS01275.1"/>
    <property type="molecule type" value="Genomic_DNA"/>
</dbReference>
<gene>
    <name evidence="1" type="ORF">A9W98_20925</name>
    <name evidence="2" type="ORF">AWC08_17305</name>
</gene>